<protein>
    <submittedName>
        <fullName evidence="1">Uncharacterized protein</fullName>
    </submittedName>
</protein>
<accession>A0A7R9YU17</accession>
<proteinExistence type="predicted"/>
<name>A0A7R9YU17_9CHLO</name>
<dbReference type="AlphaFoldDB" id="A0A7R9YU17"/>
<organism evidence="1">
    <name type="scientific">Chlamydomonas euryale</name>
    <dbReference type="NCBI Taxonomy" id="1486919"/>
    <lineage>
        <taxon>Eukaryota</taxon>
        <taxon>Viridiplantae</taxon>
        <taxon>Chlorophyta</taxon>
        <taxon>core chlorophytes</taxon>
        <taxon>Chlorophyceae</taxon>
        <taxon>CS clade</taxon>
        <taxon>Chlamydomonadales</taxon>
        <taxon>Chlamydomonadaceae</taxon>
        <taxon>Chlamydomonas</taxon>
    </lineage>
</organism>
<reference evidence="1" key="1">
    <citation type="submission" date="2021-01" db="EMBL/GenBank/DDBJ databases">
        <authorList>
            <person name="Corre E."/>
            <person name="Pelletier E."/>
            <person name="Niang G."/>
            <person name="Scheremetjew M."/>
            <person name="Finn R."/>
            <person name="Kale V."/>
            <person name="Holt S."/>
            <person name="Cochrane G."/>
            <person name="Meng A."/>
            <person name="Brown T."/>
            <person name="Cohen L."/>
        </authorList>
    </citation>
    <scope>NUCLEOTIDE SEQUENCE</scope>
    <source>
        <strain evidence="1">CCMP219</strain>
    </source>
</reference>
<evidence type="ECO:0000313" key="1">
    <source>
        <dbReference type="EMBL" id="CAD8287983.1"/>
    </source>
</evidence>
<dbReference type="EMBL" id="HBEC01017123">
    <property type="protein sequence ID" value="CAD8287983.1"/>
    <property type="molecule type" value="Transcribed_RNA"/>
</dbReference>
<gene>
    <name evidence="1" type="ORF">CEUR00632_LOCUS8022</name>
</gene>
<sequence length="113" mass="11931">MLEVVAAAATAVSAGDCHIVSGSITRLEHIAERLRGLSENAEAGTLQEALQHSGRIPNQPAHLSLAEWACPSISMHARALSLGPVLGLLNEHELATFLGVDDSDLVMDGIAWR</sequence>